<dbReference type="AlphaFoldDB" id="A0A6M3JIK8"/>
<sequence>MQEAWGLDKGISYCFVYMETIKKILIWKDNILSYRIKVLPRGVLVCDCFGSRRHGHCKHVDFCNETFNFDKVVKPKGFISQTNEAYITENLKIEEEGFYGEKRVYP</sequence>
<evidence type="ECO:0008006" key="3">
    <source>
        <dbReference type="Google" id="ProtNLM"/>
    </source>
</evidence>
<organism evidence="1">
    <name type="scientific">viral metagenome</name>
    <dbReference type="NCBI Taxonomy" id="1070528"/>
    <lineage>
        <taxon>unclassified sequences</taxon>
        <taxon>metagenomes</taxon>
        <taxon>organismal metagenomes</taxon>
    </lineage>
</organism>
<accession>A0A6M3JIK8</accession>
<reference evidence="1" key="1">
    <citation type="submission" date="2020-03" db="EMBL/GenBank/DDBJ databases">
        <title>The deep terrestrial virosphere.</title>
        <authorList>
            <person name="Holmfeldt K."/>
            <person name="Nilsson E."/>
            <person name="Simone D."/>
            <person name="Lopez-Fernandez M."/>
            <person name="Wu X."/>
            <person name="de Brujin I."/>
            <person name="Lundin D."/>
            <person name="Andersson A."/>
            <person name="Bertilsson S."/>
            <person name="Dopson M."/>
        </authorList>
    </citation>
    <scope>NUCLEOTIDE SEQUENCE</scope>
    <source>
        <strain evidence="1">MM415A04172</strain>
        <strain evidence="2">MM415B02682</strain>
    </source>
</reference>
<evidence type="ECO:0000313" key="2">
    <source>
        <dbReference type="EMBL" id="QJA88812.1"/>
    </source>
</evidence>
<proteinExistence type="predicted"/>
<protein>
    <recommendedName>
        <fullName evidence="3">SWIM-type domain-containing protein</fullName>
    </recommendedName>
</protein>
<evidence type="ECO:0000313" key="1">
    <source>
        <dbReference type="EMBL" id="QJA69904.1"/>
    </source>
</evidence>
<name>A0A6M3JIK8_9ZZZZ</name>
<gene>
    <name evidence="1" type="ORF">MM415A04172_0010</name>
    <name evidence="2" type="ORF">MM415B02682_0010</name>
</gene>
<dbReference type="EMBL" id="MT141746">
    <property type="protein sequence ID" value="QJA69904.1"/>
    <property type="molecule type" value="Genomic_DNA"/>
</dbReference>
<dbReference type="EMBL" id="MT142805">
    <property type="protein sequence ID" value="QJA88812.1"/>
    <property type="molecule type" value="Genomic_DNA"/>
</dbReference>